<keyword evidence="3" id="KW-1185">Reference proteome</keyword>
<feature type="compositionally biased region" description="Basic and acidic residues" evidence="1">
    <location>
        <begin position="57"/>
        <end position="77"/>
    </location>
</feature>
<dbReference type="AlphaFoldDB" id="A0AA40AFU1"/>
<dbReference type="Proteomes" id="UP001172102">
    <property type="component" value="Unassembled WGS sequence"/>
</dbReference>
<evidence type="ECO:0000256" key="1">
    <source>
        <dbReference type="SAM" id="MobiDB-lite"/>
    </source>
</evidence>
<reference evidence="2" key="1">
    <citation type="submission" date="2023-06" db="EMBL/GenBank/DDBJ databases">
        <title>Genome-scale phylogeny and comparative genomics of the fungal order Sordariales.</title>
        <authorList>
            <consortium name="Lawrence Berkeley National Laboratory"/>
            <person name="Hensen N."/>
            <person name="Bonometti L."/>
            <person name="Westerberg I."/>
            <person name="Brannstrom I.O."/>
            <person name="Guillou S."/>
            <person name="Cros-Aarteil S."/>
            <person name="Calhoun S."/>
            <person name="Haridas S."/>
            <person name="Kuo A."/>
            <person name="Mondo S."/>
            <person name="Pangilinan J."/>
            <person name="Riley R."/>
            <person name="Labutti K."/>
            <person name="Andreopoulos B."/>
            <person name="Lipzen A."/>
            <person name="Chen C."/>
            <person name="Yanf M."/>
            <person name="Daum C."/>
            <person name="Ng V."/>
            <person name="Clum A."/>
            <person name="Steindorff A."/>
            <person name="Ohm R."/>
            <person name="Martin F."/>
            <person name="Silar P."/>
            <person name="Natvig D."/>
            <person name="Lalanne C."/>
            <person name="Gautier V."/>
            <person name="Ament-Velasquez S.L."/>
            <person name="Kruys A."/>
            <person name="Hutchinson M.I."/>
            <person name="Powell A.J."/>
            <person name="Barry K."/>
            <person name="Miller A.N."/>
            <person name="Grigoriev I.V."/>
            <person name="Debuchy R."/>
            <person name="Gladieux P."/>
            <person name="Thoren M.H."/>
            <person name="Johannesson H."/>
        </authorList>
    </citation>
    <scope>NUCLEOTIDE SEQUENCE</scope>
    <source>
        <strain evidence="2">SMH4607-1</strain>
    </source>
</reference>
<name>A0AA40AFU1_9PEZI</name>
<evidence type="ECO:0000313" key="3">
    <source>
        <dbReference type="Proteomes" id="UP001172102"/>
    </source>
</evidence>
<evidence type="ECO:0000313" key="2">
    <source>
        <dbReference type="EMBL" id="KAK0715066.1"/>
    </source>
</evidence>
<comment type="caution">
    <text evidence="2">The sequence shown here is derived from an EMBL/GenBank/DDBJ whole genome shotgun (WGS) entry which is preliminary data.</text>
</comment>
<proteinExistence type="predicted"/>
<organism evidence="2 3">
    <name type="scientific">Lasiosphaeris hirsuta</name>
    <dbReference type="NCBI Taxonomy" id="260670"/>
    <lineage>
        <taxon>Eukaryota</taxon>
        <taxon>Fungi</taxon>
        <taxon>Dikarya</taxon>
        <taxon>Ascomycota</taxon>
        <taxon>Pezizomycotina</taxon>
        <taxon>Sordariomycetes</taxon>
        <taxon>Sordariomycetidae</taxon>
        <taxon>Sordariales</taxon>
        <taxon>Lasiosphaeriaceae</taxon>
        <taxon>Lasiosphaeris</taxon>
    </lineage>
</organism>
<dbReference type="EMBL" id="JAUKUA010000004">
    <property type="protein sequence ID" value="KAK0715066.1"/>
    <property type="molecule type" value="Genomic_DNA"/>
</dbReference>
<accession>A0AA40AFU1</accession>
<feature type="region of interest" description="Disordered" evidence="1">
    <location>
        <begin position="1"/>
        <end position="105"/>
    </location>
</feature>
<feature type="compositionally biased region" description="Basic and acidic residues" evidence="1">
    <location>
        <begin position="1"/>
        <end position="11"/>
    </location>
</feature>
<sequence length="105" mass="11539">MSNGHHIERKPLNSFLELQDDSYVSRPGHKHEPIPVISDSERVEDPIKGNAADNDAQLERDDKQAINKSNIIDERTRGAAKSKGTYAEPADEEGLPKNDGTSSTS</sequence>
<gene>
    <name evidence="2" type="ORF">B0H67DRAFT_233354</name>
</gene>
<protein>
    <submittedName>
        <fullName evidence="2">Uncharacterized protein</fullName>
    </submittedName>
</protein>